<evidence type="ECO:0000256" key="1">
    <source>
        <dbReference type="SAM" id="SignalP"/>
    </source>
</evidence>
<dbReference type="OrthoDB" id="515692at2759"/>
<dbReference type="InterPro" id="IPR024079">
    <property type="entry name" value="MetalloPept_cat_dom_sf"/>
</dbReference>
<proteinExistence type="predicted"/>
<dbReference type="GO" id="GO:0008237">
    <property type="term" value="F:metallopeptidase activity"/>
    <property type="evidence" value="ECO:0007669"/>
    <property type="project" value="InterPro"/>
</dbReference>
<accession>A0A8H5T7J0</accession>
<dbReference type="Gene3D" id="3.40.390.10">
    <property type="entry name" value="Collagenase (Catalytic Domain)"/>
    <property type="match status" value="1"/>
</dbReference>
<reference evidence="2 3" key="1">
    <citation type="submission" date="2020-05" db="EMBL/GenBank/DDBJ databases">
        <title>Identification and distribution of gene clusters putatively required for synthesis of sphingolipid metabolism inhibitors in phylogenetically diverse species of the filamentous fungus Fusarium.</title>
        <authorList>
            <person name="Kim H.-S."/>
            <person name="Busman M."/>
            <person name="Brown D.W."/>
            <person name="Divon H."/>
            <person name="Uhlig S."/>
            <person name="Proctor R.H."/>
        </authorList>
    </citation>
    <scope>NUCLEOTIDE SEQUENCE [LARGE SCALE GENOMIC DNA]</scope>
    <source>
        <strain evidence="2 3">NRRL 20693</strain>
    </source>
</reference>
<sequence>MFLSRHVWLLAGLIPSLGSAAGTANLGIWEVHESCKAEQPHVQESMDLAIEMANAAKESLEFLAGAYPSSTSDPAGNLRYKTIHKTVGALFGLEPSPKEYGVGEGQIGQIHALYTKMVNVLPSNQNDPVHGYSTRLNSRNLDHQPMLMCSDKPGENSWQWYGLEDTVPGMGHKMNQHQDFREHGMLNGIEGAWVYEHRFAWKESEKEEPILCVEGMLAAVYFDKDIVVFCDALFADPWRSSTSPKDLRSSGISEGDSIMKHSSHIAVVMVHEMSHWFGDRDMYGKPNVDDHTAVTKAGKLLYLNNGAVEEHSTPPEGEQYKRLKTYGIEKVWNLARAHKTYPDNSGPAKAITNADTYSLFALMMYLDKWDWSSGGTAKVPGTKRKNPPE</sequence>
<feature type="chain" id="PRO_5034031272" evidence="1">
    <location>
        <begin position="21"/>
        <end position="389"/>
    </location>
</feature>
<comment type="caution">
    <text evidence="2">The sequence shown here is derived from an EMBL/GenBank/DDBJ whole genome shotgun (WGS) entry which is preliminary data.</text>
</comment>
<evidence type="ECO:0000313" key="3">
    <source>
        <dbReference type="Proteomes" id="UP000567885"/>
    </source>
</evidence>
<dbReference type="EMBL" id="JAAGWQ010000133">
    <property type="protein sequence ID" value="KAF5664498.1"/>
    <property type="molecule type" value="Genomic_DNA"/>
</dbReference>
<evidence type="ECO:0000313" key="2">
    <source>
        <dbReference type="EMBL" id="KAF5664498.1"/>
    </source>
</evidence>
<keyword evidence="3" id="KW-1185">Reference proteome</keyword>
<protein>
    <submittedName>
        <fullName evidence="2">Uncharacterized protein</fullName>
    </submittedName>
</protein>
<organism evidence="2 3">
    <name type="scientific">Fusarium heterosporum</name>
    <dbReference type="NCBI Taxonomy" id="42747"/>
    <lineage>
        <taxon>Eukaryota</taxon>
        <taxon>Fungi</taxon>
        <taxon>Dikarya</taxon>
        <taxon>Ascomycota</taxon>
        <taxon>Pezizomycotina</taxon>
        <taxon>Sordariomycetes</taxon>
        <taxon>Hypocreomycetidae</taxon>
        <taxon>Hypocreales</taxon>
        <taxon>Nectriaceae</taxon>
        <taxon>Fusarium</taxon>
        <taxon>Fusarium heterosporum species complex</taxon>
    </lineage>
</organism>
<gene>
    <name evidence="2" type="ORF">FHETE_7089</name>
</gene>
<dbReference type="AlphaFoldDB" id="A0A8H5T7J0"/>
<feature type="signal peptide" evidence="1">
    <location>
        <begin position="1"/>
        <end position="20"/>
    </location>
</feature>
<dbReference type="Proteomes" id="UP000567885">
    <property type="component" value="Unassembled WGS sequence"/>
</dbReference>
<name>A0A8H5T7J0_FUSHE</name>
<keyword evidence="1" id="KW-0732">Signal</keyword>
<dbReference type="SUPFAM" id="SSF55486">
    <property type="entry name" value="Metalloproteases ('zincins'), catalytic domain"/>
    <property type="match status" value="1"/>
</dbReference>